<gene>
    <name evidence="4" type="ORF">SAMN05216474_0446</name>
</gene>
<evidence type="ECO:0000313" key="5">
    <source>
        <dbReference type="Proteomes" id="UP000236454"/>
    </source>
</evidence>
<reference evidence="4 5" key="1">
    <citation type="submission" date="2016-10" db="EMBL/GenBank/DDBJ databases">
        <authorList>
            <person name="de Groot N.N."/>
        </authorList>
    </citation>
    <scope>NUCLEOTIDE SEQUENCE [LARGE SCALE GENOMIC DNA]</scope>
    <source>
        <strain evidence="4 5">CGMCC 1.7005</strain>
    </source>
</reference>
<evidence type="ECO:0000259" key="3">
    <source>
        <dbReference type="PROSITE" id="PS50076"/>
    </source>
</evidence>
<evidence type="ECO:0000256" key="1">
    <source>
        <dbReference type="ARBA" id="ARBA00023186"/>
    </source>
</evidence>
<dbReference type="PROSITE" id="PS50076">
    <property type="entry name" value="DNAJ_2"/>
    <property type="match status" value="1"/>
</dbReference>
<dbReference type="SUPFAM" id="SSF46565">
    <property type="entry name" value="Chaperone J-domain"/>
    <property type="match status" value="1"/>
</dbReference>
<dbReference type="AlphaFoldDB" id="A0A1I6XV14"/>
<dbReference type="RefSeq" id="WP_090245850.1">
    <property type="nucleotide sequence ID" value="NZ_FPAS01000001.1"/>
</dbReference>
<organism evidence="4 5">
    <name type="scientific">Lishizhenia tianjinensis</name>
    <dbReference type="NCBI Taxonomy" id="477690"/>
    <lineage>
        <taxon>Bacteria</taxon>
        <taxon>Pseudomonadati</taxon>
        <taxon>Bacteroidota</taxon>
        <taxon>Flavobacteriia</taxon>
        <taxon>Flavobacteriales</taxon>
        <taxon>Crocinitomicaceae</taxon>
        <taxon>Lishizhenia</taxon>
    </lineage>
</organism>
<keyword evidence="5" id="KW-1185">Reference proteome</keyword>
<dbReference type="PANTHER" id="PTHR43096:SF48">
    <property type="entry name" value="CHAPERONE PROTEIN DNAJ"/>
    <property type="match status" value="1"/>
</dbReference>
<dbReference type="PRINTS" id="PR00625">
    <property type="entry name" value="JDOMAIN"/>
</dbReference>
<evidence type="ECO:0000256" key="2">
    <source>
        <dbReference type="SAM" id="MobiDB-lite"/>
    </source>
</evidence>
<dbReference type="SUPFAM" id="SSF49493">
    <property type="entry name" value="HSP40/DnaJ peptide-binding domain"/>
    <property type="match status" value="2"/>
</dbReference>
<dbReference type="GO" id="GO:0005737">
    <property type="term" value="C:cytoplasm"/>
    <property type="evidence" value="ECO:0007669"/>
    <property type="project" value="TreeGrafter"/>
</dbReference>
<dbReference type="Proteomes" id="UP000236454">
    <property type="component" value="Unassembled WGS sequence"/>
</dbReference>
<dbReference type="Pfam" id="PF01556">
    <property type="entry name" value="DnaJ_C"/>
    <property type="match status" value="1"/>
</dbReference>
<dbReference type="CDD" id="cd06257">
    <property type="entry name" value="DnaJ"/>
    <property type="match status" value="1"/>
</dbReference>
<keyword evidence="1" id="KW-0143">Chaperone</keyword>
<dbReference type="EMBL" id="FPAS01000001">
    <property type="protein sequence ID" value="SFT41731.1"/>
    <property type="molecule type" value="Genomic_DNA"/>
</dbReference>
<dbReference type="FunFam" id="2.60.260.20:FF:000013">
    <property type="entry name" value="DnaJ subfamily B member 11"/>
    <property type="match status" value="1"/>
</dbReference>
<dbReference type="STRING" id="477690.SAMN05216474_0446"/>
<dbReference type="CDD" id="cd10747">
    <property type="entry name" value="DnaJ_C"/>
    <property type="match status" value="1"/>
</dbReference>
<dbReference type="Pfam" id="PF00226">
    <property type="entry name" value="DnaJ"/>
    <property type="match status" value="1"/>
</dbReference>
<dbReference type="GO" id="GO:0042026">
    <property type="term" value="P:protein refolding"/>
    <property type="evidence" value="ECO:0007669"/>
    <property type="project" value="TreeGrafter"/>
</dbReference>
<dbReference type="InterPro" id="IPR002939">
    <property type="entry name" value="DnaJ_C"/>
</dbReference>
<dbReference type="PROSITE" id="PS00636">
    <property type="entry name" value="DNAJ_1"/>
    <property type="match status" value="1"/>
</dbReference>
<feature type="domain" description="J" evidence="3">
    <location>
        <begin position="5"/>
        <end position="70"/>
    </location>
</feature>
<dbReference type="Gene3D" id="1.10.287.110">
    <property type="entry name" value="DnaJ domain"/>
    <property type="match status" value="1"/>
</dbReference>
<protein>
    <submittedName>
        <fullName evidence="4">Curved DNA-binding protein</fullName>
    </submittedName>
</protein>
<dbReference type="GO" id="GO:0051082">
    <property type="term" value="F:unfolded protein binding"/>
    <property type="evidence" value="ECO:0007669"/>
    <property type="project" value="InterPro"/>
</dbReference>
<dbReference type="InterPro" id="IPR036869">
    <property type="entry name" value="J_dom_sf"/>
</dbReference>
<keyword evidence="4" id="KW-0238">DNA-binding</keyword>
<dbReference type="InterPro" id="IPR008971">
    <property type="entry name" value="HSP40/DnaJ_pept-bd"/>
</dbReference>
<dbReference type="GO" id="GO:0003677">
    <property type="term" value="F:DNA binding"/>
    <property type="evidence" value="ECO:0007669"/>
    <property type="project" value="UniProtKB-KW"/>
</dbReference>
<feature type="region of interest" description="Disordered" evidence="2">
    <location>
        <begin position="78"/>
        <end position="98"/>
    </location>
</feature>
<accession>A0A1I6XV14</accession>
<dbReference type="Gene3D" id="2.60.260.20">
    <property type="entry name" value="Urease metallochaperone UreE, N-terminal domain"/>
    <property type="match status" value="2"/>
</dbReference>
<evidence type="ECO:0000313" key="4">
    <source>
        <dbReference type="EMBL" id="SFT41731.1"/>
    </source>
</evidence>
<sequence>MDYKDYYKVLGVDKKATQAEIKKAYRKLAVKYHPDKNQGDASAEEKFKEINEAYEVLGDPEKRKKYEELGANWNRFQQGGPGAGFNQNQWQSAGGDEFHYQGDPSEMFGEEGFSDFFERIFGQQGANNYRRQRSFKGSDYQGEIELSLSEAYHGASRIIQLENQKIRINTKPGTRDGQTLKIKAKGAPGINGGESGDLYVKIHVLPHPSIKVENDNLIQYLNVDLFTAVLGGEIQLKTLAGELKIKIPQGAQNGQKLRLKGKGMPVYGKNAFGDLFVVLNVILPEHLSPEEKELFLKLKSMNTVEVN</sequence>
<dbReference type="OrthoDB" id="9779889at2"/>
<dbReference type="SMART" id="SM00271">
    <property type="entry name" value="DnaJ"/>
    <property type="match status" value="1"/>
</dbReference>
<dbReference type="InterPro" id="IPR001623">
    <property type="entry name" value="DnaJ_domain"/>
</dbReference>
<proteinExistence type="predicted"/>
<dbReference type="PANTHER" id="PTHR43096">
    <property type="entry name" value="DNAJ HOMOLOG 1, MITOCHONDRIAL-RELATED"/>
    <property type="match status" value="1"/>
</dbReference>
<dbReference type="InterPro" id="IPR018253">
    <property type="entry name" value="DnaJ_domain_CS"/>
</dbReference>
<name>A0A1I6XV14_9FLAO</name>